<dbReference type="GO" id="GO:0016491">
    <property type="term" value="F:oxidoreductase activity"/>
    <property type="evidence" value="ECO:0007669"/>
    <property type="project" value="InterPro"/>
</dbReference>
<dbReference type="Pfam" id="PF00175">
    <property type="entry name" value="NAD_binding_1"/>
    <property type="match status" value="1"/>
</dbReference>
<sequence>MDLPKHLSQHDRAAQLPLVTEGARVTLVEPMDRNRNNEVLSAVREQIAPVGERSWLAAARSGSTIQWPALLDRLRDAGASKRRLARIETLAERFDRPYPSLLRLRVKPDVDLDFAPGQYVTLRLRNTPRAYSLANSPSEDELEFCIRLVPGGKLTSGLFERVRVGEEVVVRGPNGDMVLDPPSSRDMVFLATGTGVAPFKSMIDYTFEQGRDVVDGKPRDIWLFLGCGWEDDLPHREHFRRLDAQYNHFHFVPTLTREPLLTDWDGATDYVQSVFVNHVKRDALESADLPERFESVRSQRPQSGVDARIDPSNVELYACGISAMVSTLVRAARSVGIPESEMQYEGFG</sequence>
<dbReference type="PANTHER" id="PTHR47354:SF5">
    <property type="entry name" value="PROTEIN RFBI"/>
    <property type="match status" value="1"/>
</dbReference>
<dbReference type="EMBL" id="BIXZ01000001">
    <property type="protein sequence ID" value="GCF12561.1"/>
    <property type="molecule type" value="Genomic_DNA"/>
</dbReference>
<dbReference type="Gene3D" id="3.40.50.80">
    <property type="entry name" value="Nucleotide-binding domain of ferredoxin-NADP reductase (FNR) module"/>
    <property type="match status" value="1"/>
</dbReference>
<dbReference type="PANTHER" id="PTHR47354">
    <property type="entry name" value="NADH OXIDOREDUCTASE HCR"/>
    <property type="match status" value="1"/>
</dbReference>
<evidence type="ECO:0000313" key="2">
    <source>
        <dbReference type="EMBL" id="GCF12561.1"/>
    </source>
</evidence>
<dbReference type="InterPro" id="IPR039261">
    <property type="entry name" value="FNR_nucleotide-bd"/>
</dbReference>
<dbReference type="PRINTS" id="PR00410">
    <property type="entry name" value="PHEHYDRXLASE"/>
</dbReference>
<gene>
    <name evidence="2" type="ORF">Harman_04960</name>
</gene>
<dbReference type="Gene3D" id="2.40.30.10">
    <property type="entry name" value="Translation factors"/>
    <property type="match status" value="1"/>
</dbReference>
<dbReference type="InterPro" id="IPR017927">
    <property type="entry name" value="FAD-bd_FR_type"/>
</dbReference>
<dbReference type="InterPro" id="IPR001433">
    <property type="entry name" value="OxRdtase_FAD/NAD-bd"/>
</dbReference>
<dbReference type="AlphaFoldDB" id="A0A4C2EDH0"/>
<dbReference type="InterPro" id="IPR001709">
    <property type="entry name" value="Flavoprot_Pyr_Nucl_cyt_Rdtase"/>
</dbReference>
<dbReference type="PRINTS" id="PR00371">
    <property type="entry name" value="FPNCR"/>
</dbReference>
<dbReference type="SUPFAM" id="SSF63380">
    <property type="entry name" value="Riboflavin synthase domain-like"/>
    <property type="match status" value="1"/>
</dbReference>
<evidence type="ECO:0000259" key="1">
    <source>
        <dbReference type="PROSITE" id="PS51384"/>
    </source>
</evidence>
<dbReference type="InterPro" id="IPR008333">
    <property type="entry name" value="Cbr1-like_FAD-bd_dom"/>
</dbReference>
<name>A0A4C2EDH0_9EURY</name>
<dbReference type="InterPro" id="IPR017938">
    <property type="entry name" value="Riboflavin_synthase-like_b-brl"/>
</dbReference>
<organism evidence="2 3">
    <name type="scientific">Haloarcula mannanilytica</name>
    <dbReference type="NCBI Taxonomy" id="2509225"/>
    <lineage>
        <taxon>Archaea</taxon>
        <taxon>Methanobacteriati</taxon>
        <taxon>Methanobacteriota</taxon>
        <taxon>Stenosarchaea group</taxon>
        <taxon>Halobacteria</taxon>
        <taxon>Halobacteriales</taxon>
        <taxon>Haloarculaceae</taxon>
        <taxon>Haloarcula</taxon>
    </lineage>
</organism>
<feature type="domain" description="FAD-binding FR-type" evidence="1">
    <location>
        <begin position="77"/>
        <end position="180"/>
    </location>
</feature>
<dbReference type="RefSeq" id="WP_137682244.1">
    <property type="nucleotide sequence ID" value="NZ_BIXZ01000001.1"/>
</dbReference>
<dbReference type="SUPFAM" id="SSF52343">
    <property type="entry name" value="Ferredoxin reductase-like, C-terminal NADP-linked domain"/>
    <property type="match status" value="1"/>
</dbReference>
<reference evidence="2 3" key="1">
    <citation type="submission" date="2019-02" db="EMBL/GenBank/DDBJ databases">
        <title>Haloarcula mannanilyticum sp. nov., a mannan degrading haloarchaeon isolated from commercial salt.</title>
        <authorList>
            <person name="Enomoto S."/>
            <person name="Shimane Y."/>
            <person name="Kamekura M."/>
            <person name="Ito T."/>
            <person name="Moriya O."/>
            <person name="Ihara K."/>
            <person name="Takahashi-Ando N."/>
            <person name="Fukushima Y."/>
            <person name="Yoshida Y."/>
            <person name="Usama R."/>
            <person name="Takai K."/>
            <person name="Minegishi H."/>
        </authorList>
    </citation>
    <scope>NUCLEOTIDE SEQUENCE [LARGE SCALE GENOMIC DNA]</scope>
    <source>
        <strain evidence="2 3">MD130-1</strain>
    </source>
</reference>
<accession>A0A4C2EDH0</accession>
<keyword evidence="3" id="KW-1185">Reference proteome</keyword>
<dbReference type="Proteomes" id="UP000304382">
    <property type="component" value="Unassembled WGS sequence"/>
</dbReference>
<evidence type="ECO:0000313" key="3">
    <source>
        <dbReference type="Proteomes" id="UP000304382"/>
    </source>
</evidence>
<dbReference type="Pfam" id="PF00970">
    <property type="entry name" value="FAD_binding_6"/>
    <property type="match status" value="1"/>
</dbReference>
<proteinExistence type="predicted"/>
<dbReference type="OrthoDB" id="35401at2157"/>
<comment type="caution">
    <text evidence="2">The sequence shown here is derived from an EMBL/GenBank/DDBJ whole genome shotgun (WGS) entry which is preliminary data.</text>
</comment>
<dbReference type="InterPro" id="IPR050415">
    <property type="entry name" value="MRET"/>
</dbReference>
<dbReference type="PROSITE" id="PS51384">
    <property type="entry name" value="FAD_FR"/>
    <property type="match status" value="1"/>
</dbReference>
<protein>
    <recommendedName>
        <fullName evidence="1">FAD-binding FR-type domain-containing protein</fullName>
    </recommendedName>
</protein>